<dbReference type="EMBL" id="JBHSDK010000028">
    <property type="protein sequence ID" value="MFC4337342.1"/>
    <property type="molecule type" value="Genomic_DNA"/>
</dbReference>
<evidence type="ECO:0000313" key="2">
    <source>
        <dbReference type="Proteomes" id="UP001595823"/>
    </source>
</evidence>
<organism evidence="1 2">
    <name type="scientific">Salininema proteolyticum</name>
    <dbReference type="NCBI Taxonomy" id="1607685"/>
    <lineage>
        <taxon>Bacteria</taxon>
        <taxon>Bacillati</taxon>
        <taxon>Actinomycetota</taxon>
        <taxon>Actinomycetes</taxon>
        <taxon>Glycomycetales</taxon>
        <taxon>Glycomycetaceae</taxon>
        <taxon>Salininema</taxon>
    </lineage>
</organism>
<comment type="caution">
    <text evidence="1">The sequence shown here is derived from an EMBL/GenBank/DDBJ whole genome shotgun (WGS) entry which is preliminary data.</text>
</comment>
<accession>A0ABV8U3E7</accession>
<dbReference type="RefSeq" id="WP_380624223.1">
    <property type="nucleotide sequence ID" value="NZ_JBHSDK010000028.1"/>
</dbReference>
<reference evidence="2" key="1">
    <citation type="journal article" date="2019" name="Int. J. Syst. Evol. Microbiol.">
        <title>The Global Catalogue of Microorganisms (GCM) 10K type strain sequencing project: providing services to taxonomists for standard genome sequencing and annotation.</title>
        <authorList>
            <consortium name="The Broad Institute Genomics Platform"/>
            <consortium name="The Broad Institute Genome Sequencing Center for Infectious Disease"/>
            <person name="Wu L."/>
            <person name="Ma J."/>
        </authorList>
    </citation>
    <scope>NUCLEOTIDE SEQUENCE [LARGE SCALE GENOMIC DNA]</scope>
    <source>
        <strain evidence="2">IBRC-M 10908</strain>
    </source>
</reference>
<protein>
    <submittedName>
        <fullName evidence="1">DUF2550 domain-containing protein</fullName>
    </submittedName>
</protein>
<dbReference type="InterPro" id="IPR019675">
    <property type="entry name" value="DUF2550"/>
</dbReference>
<dbReference type="Pfam" id="PF10739">
    <property type="entry name" value="DUF2550"/>
    <property type="match status" value="1"/>
</dbReference>
<gene>
    <name evidence="1" type="ORF">ACFPET_19265</name>
</gene>
<keyword evidence="2" id="KW-1185">Reference proteome</keyword>
<dbReference type="Proteomes" id="UP001595823">
    <property type="component" value="Unassembled WGS sequence"/>
</dbReference>
<name>A0ABV8U3E7_9ACTN</name>
<sequence>MWVALLIIAGLVLLAAVCLAATYSRRRILTRDAASVAMAARIHARAPGRGWAPGYAVYAGPEVRWYRMFSLSPRPRFVLRQGDLMIIERREPEAGEELMFPDGVRLLVCKTSDKSVELAMSQSALTGFSSWSEAAPPGFVG</sequence>
<proteinExistence type="predicted"/>
<evidence type="ECO:0000313" key="1">
    <source>
        <dbReference type="EMBL" id="MFC4337342.1"/>
    </source>
</evidence>